<sequence length="187" mass="20811">MKTLFQKALLIGMIGLGTSTLKAQVVSNADHSADFRNYYTFAWIQPDVQVQNPMYNNALITKNIENDVNKVLINKGLQINTQNPDLLFKFRTYTEKAISNNGGYSMGYPMIGYSRVGRMIVPYSMGFWGGYAFGPYSYTQGTLVIEAIDAKTNQLVWQGGASGSVSPKRIEKLIAKGVNKIMQKYPA</sequence>
<reference evidence="3" key="2">
    <citation type="submission" date="2020-09" db="EMBL/GenBank/DDBJ databases">
        <authorList>
            <person name="Sun Q."/>
            <person name="Zhou Y."/>
        </authorList>
    </citation>
    <scope>NUCLEOTIDE SEQUENCE</scope>
    <source>
        <strain evidence="3">CGMCC 1.15958</strain>
    </source>
</reference>
<evidence type="ECO:0000313" key="3">
    <source>
        <dbReference type="EMBL" id="GGD59375.1"/>
    </source>
</evidence>
<dbReference type="Gene3D" id="3.30.160.670">
    <property type="match status" value="1"/>
</dbReference>
<evidence type="ECO:0000256" key="1">
    <source>
        <dbReference type="SAM" id="SignalP"/>
    </source>
</evidence>
<dbReference type="AlphaFoldDB" id="A0A916YSG0"/>
<comment type="caution">
    <text evidence="3">The sequence shown here is derived from an EMBL/GenBank/DDBJ whole genome shotgun (WGS) entry which is preliminary data.</text>
</comment>
<evidence type="ECO:0000313" key="4">
    <source>
        <dbReference type="Proteomes" id="UP000609064"/>
    </source>
</evidence>
<protein>
    <submittedName>
        <fullName evidence="3">Lipoprotein</fullName>
    </submittedName>
</protein>
<keyword evidence="4" id="KW-1185">Reference proteome</keyword>
<feature type="domain" description="DUF4136" evidence="2">
    <location>
        <begin position="25"/>
        <end position="186"/>
    </location>
</feature>
<name>A0A916YSG0_9BACT</name>
<dbReference type="RefSeq" id="WP_188766342.1">
    <property type="nucleotide sequence ID" value="NZ_BMKK01000004.1"/>
</dbReference>
<feature type="chain" id="PRO_5038023205" evidence="1">
    <location>
        <begin position="24"/>
        <end position="187"/>
    </location>
</feature>
<dbReference type="EMBL" id="BMKK01000004">
    <property type="protein sequence ID" value="GGD59375.1"/>
    <property type="molecule type" value="Genomic_DNA"/>
</dbReference>
<feature type="signal peptide" evidence="1">
    <location>
        <begin position="1"/>
        <end position="23"/>
    </location>
</feature>
<dbReference type="Pfam" id="PF13590">
    <property type="entry name" value="DUF4136"/>
    <property type="match status" value="1"/>
</dbReference>
<dbReference type="InterPro" id="IPR025411">
    <property type="entry name" value="DUF4136"/>
</dbReference>
<gene>
    <name evidence="3" type="ORF">GCM10011514_24170</name>
</gene>
<keyword evidence="3" id="KW-0449">Lipoprotein</keyword>
<organism evidence="3 4">
    <name type="scientific">Emticicia aquatilis</name>
    <dbReference type="NCBI Taxonomy" id="1537369"/>
    <lineage>
        <taxon>Bacteria</taxon>
        <taxon>Pseudomonadati</taxon>
        <taxon>Bacteroidota</taxon>
        <taxon>Cytophagia</taxon>
        <taxon>Cytophagales</taxon>
        <taxon>Leadbetterellaceae</taxon>
        <taxon>Emticicia</taxon>
    </lineage>
</organism>
<keyword evidence="1" id="KW-0732">Signal</keyword>
<accession>A0A916YSG0</accession>
<dbReference type="Proteomes" id="UP000609064">
    <property type="component" value="Unassembled WGS sequence"/>
</dbReference>
<reference evidence="3" key="1">
    <citation type="journal article" date="2014" name="Int. J. Syst. Evol. Microbiol.">
        <title>Complete genome sequence of Corynebacterium casei LMG S-19264T (=DSM 44701T), isolated from a smear-ripened cheese.</title>
        <authorList>
            <consortium name="US DOE Joint Genome Institute (JGI-PGF)"/>
            <person name="Walter F."/>
            <person name="Albersmeier A."/>
            <person name="Kalinowski J."/>
            <person name="Ruckert C."/>
        </authorList>
    </citation>
    <scope>NUCLEOTIDE SEQUENCE</scope>
    <source>
        <strain evidence="3">CGMCC 1.15958</strain>
    </source>
</reference>
<proteinExistence type="predicted"/>
<evidence type="ECO:0000259" key="2">
    <source>
        <dbReference type="Pfam" id="PF13590"/>
    </source>
</evidence>